<dbReference type="GeneID" id="90956951"/>
<comment type="caution">
    <text evidence="2">The sequence shown here is derived from an EMBL/GenBank/DDBJ whole genome shotgun (WGS) entry which is preliminary data.</text>
</comment>
<organism evidence="2 3">
    <name type="scientific">Pyrenophora tritici-repentis</name>
    <dbReference type="NCBI Taxonomy" id="45151"/>
    <lineage>
        <taxon>Eukaryota</taxon>
        <taxon>Fungi</taxon>
        <taxon>Dikarya</taxon>
        <taxon>Ascomycota</taxon>
        <taxon>Pezizomycotina</taxon>
        <taxon>Dothideomycetes</taxon>
        <taxon>Pleosporomycetidae</taxon>
        <taxon>Pleosporales</taxon>
        <taxon>Pleosporineae</taxon>
        <taxon>Pleosporaceae</taxon>
        <taxon>Pyrenophora</taxon>
    </lineage>
</organism>
<name>A0A834RSU0_9PLEO</name>
<evidence type="ECO:0000259" key="1">
    <source>
        <dbReference type="Pfam" id="PF06985"/>
    </source>
</evidence>
<feature type="domain" description="Heterokaryon incompatibility" evidence="1">
    <location>
        <begin position="129"/>
        <end position="281"/>
    </location>
</feature>
<evidence type="ECO:0000313" key="2">
    <source>
        <dbReference type="EMBL" id="KAF7568992.1"/>
    </source>
</evidence>
<accession>A0A834RSU0</accession>
<dbReference type="Proteomes" id="UP000245464">
    <property type="component" value="Chromosome 6"/>
</dbReference>
<dbReference type="Pfam" id="PF06985">
    <property type="entry name" value="HET"/>
    <property type="match status" value="1"/>
</dbReference>
<dbReference type="EMBL" id="NQIK02000006">
    <property type="protein sequence ID" value="KAF7568992.1"/>
    <property type="molecule type" value="Genomic_DNA"/>
</dbReference>
<protein>
    <submittedName>
        <fullName evidence="2">HET domain containing protein pin-c1</fullName>
    </submittedName>
</protein>
<gene>
    <name evidence="2" type="ORF">PtrM4_114070</name>
</gene>
<dbReference type="AlphaFoldDB" id="A0A834RSU0"/>
<proteinExistence type="predicted"/>
<evidence type="ECO:0000313" key="3">
    <source>
        <dbReference type="Proteomes" id="UP000245464"/>
    </source>
</evidence>
<dbReference type="InterPro" id="IPR010730">
    <property type="entry name" value="HET"/>
</dbReference>
<reference evidence="2 3" key="1">
    <citation type="journal article" date="2018" name="BMC Genomics">
        <title>Comparative genomics of the wheat fungal pathogen Pyrenophora tritici-repentis reveals chromosomal variations and genome plasticity.</title>
        <authorList>
            <person name="Moolhuijzen P."/>
            <person name="See P.T."/>
            <person name="Hane J.K."/>
            <person name="Shi G."/>
            <person name="Liu Z."/>
            <person name="Oliver R.P."/>
            <person name="Moffat C.S."/>
        </authorList>
    </citation>
    <scope>NUCLEOTIDE SEQUENCE [LARGE SCALE GENOMIC DNA]</scope>
    <source>
        <strain evidence="2">M4</strain>
    </source>
</reference>
<dbReference type="RefSeq" id="XP_065961302.1">
    <property type="nucleotide sequence ID" value="XM_066108117.1"/>
</dbReference>
<dbReference type="PANTHER" id="PTHR33112">
    <property type="entry name" value="DOMAIN PROTEIN, PUTATIVE-RELATED"/>
    <property type="match status" value="1"/>
</dbReference>
<sequence length="593" mass="67306">MTLDYITRDSRQGPDGSLDHVVVRVELMHYVSEKVRNLRAFTIYTKSGKAFDRAVWSDNDPTDIKARSATIREWLTECKAHHSSCRKTLKSNTPLSARILAIQELGRDNYIVKLIPTDHIDLHNEPHLVLSHVWGGVEIACKTTGDKISLYQDIGINFAALPKTFQDAVRITAAIGFQYLWIDSLCIIQDDEEDWQRESAKMAAIFRAGTITLSATISENSHGGCGLTTTLAPAMRFRNISGRGPDFAAREIAAFGQSPTIVMKSELRHAPVNKRAWILQEKMLSQRILHAMESQFVWQCLGVTESEDGIAEVENQKGNGSIIAAWPDTDSTLQNTQLVGRHEINRRWWITVSDYSRRSLTKPIDRYAAMAGIVQLHQELYCDTSIVGLWENDLALHLSWDAYRPRNMTEALREPATRRPSWTWMSFQHGSVAIWPPIEWDDLRRKGQRVGDLGIVYQAQILQTNIIWSGRPLTSDPSGSTIRIRGIFLRMPRPKPVRAGVISPLHLDPGIPEEEGEYDTLALAAYVRSAALIHQSPFITTTYLVVKRTELYYQGGNQDEYMRIGRMELTESYNMNTHHVYQPRGVWKDIILV</sequence>
<dbReference type="KEGG" id="ptrr:90956951"/>
<dbReference type="PANTHER" id="PTHR33112:SF16">
    <property type="entry name" value="HETEROKARYON INCOMPATIBILITY DOMAIN-CONTAINING PROTEIN"/>
    <property type="match status" value="1"/>
</dbReference>